<sequence>MWNGFYDFIWKDRCVKVVDWEEKQNIRKKNKREVRDKNLKPKKNKLFNSKGKKKIKIAKRDEALAKEI</sequence>
<dbReference type="EMBL" id="CAJVQB010162235">
    <property type="protein sequence ID" value="CAG8856649.1"/>
    <property type="molecule type" value="Genomic_DNA"/>
</dbReference>
<feature type="non-terminal residue" evidence="1">
    <location>
        <position position="68"/>
    </location>
</feature>
<dbReference type="Proteomes" id="UP000789901">
    <property type="component" value="Unassembled WGS sequence"/>
</dbReference>
<proteinExistence type="predicted"/>
<gene>
    <name evidence="1" type="ORF">GMARGA_LOCUS45470</name>
</gene>
<reference evidence="1 2" key="1">
    <citation type="submission" date="2021-06" db="EMBL/GenBank/DDBJ databases">
        <authorList>
            <person name="Kallberg Y."/>
            <person name="Tangrot J."/>
            <person name="Rosling A."/>
        </authorList>
    </citation>
    <scope>NUCLEOTIDE SEQUENCE [LARGE SCALE GENOMIC DNA]</scope>
    <source>
        <strain evidence="1 2">120-4 pot B 10/14</strain>
    </source>
</reference>
<organism evidence="1 2">
    <name type="scientific">Gigaspora margarita</name>
    <dbReference type="NCBI Taxonomy" id="4874"/>
    <lineage>
        <taxon>Eukaryota</taxon>
        <taxon>Fungi</taxon>
        <taxon>Fungi incertae sedis</taxon>
        <taxon>Mucoromycota</taxon>
        <taxon>Glomeromycotina</taxon>
        <taxon>Glomeromycetes</taxon>
        <taxon>Diversisporales</taxon>
        <taxon>Gigasporaceae</taxon>
        <taxon>Gigaspora</taxon>
    </lineage>
</organism>
<protein>
    <submittedName>
        <fullName evidence="1">582_t:CDS:1</fullName>
    </submittedName>
</protein>
<evidence type="ECO:0000313" key="2">
    <source>
        <dbReference type="Proteomes" id="UP000789901"/>
    </source>
</evidence>
<accession>A0ABN7XRW1</accession>
<name>A0ABN7XRW1_GIGMA</name>
<evidence type="ECO:0000313" key="1">
    <source>
        <dbReference type="EMBL" id="CAG8856649.1"/>
    </source>
</evidence>
<comment type="caution">
    <text evidence="1">The sequence shown here is derived from an EMBL/GenBank/DDBJ whole genome shotgun (WGS) entry which is preliminary data.</text>
</comment>
<keyword evidence="2" id="KW-1185">Reference proteome</keyword>